<reference evidence="3" key="3">
    <citation type="submission" date="2016-03" db="UniProtKB">
        <authorList>
            <consortium name="EnsemblProtists"/>
        </authorList>
    </citation>
    <scope>IDENTIFICATION</scope>
</reference>
<dbReference type="EnsemblProtists" id="EKX32173">
    <property type="protein sequence ID" value="EKX32173"/>
    <property type="gene ID" value="GUITHDRAFT_160333"/>
</dbReference>
<dbReference type="Gene3D" id="2.60.120.10">
    <property type="entry name" value="Jelly Rolls"/>
    <property type="match status" value="1"/>
</dbReference>
<dbReference type="InterPro" id="IPR000595">
    <property type="entry name" value="cNMP-bd_dom"/>
</dbReference>
<accession>L1I7E3</accession>
<evidence type="ECO:0000313" key="4">
    <source>
        <dbReference type="Proteomes" id="UP000011087"/>
    </source>
</evidence>
<dbReference type="EMBL" id="JH993207">
    <property type="protein sequence ID" value="EKX32173.1"/>
    <property type="molecule type" value="Genomic_DNA"/>
</dbReference>
<dbReference type="GeneID" id="17288895"/>
<evidence type="ECO:0000259" key="1">
    <source>
        <dbReference type="PROSITE" id="PS50042"/>
    </source>
</evidence>
<dbReference type="PaxDb" id="55529-EKX32173"/>
<dbReference type="OMA" id="LEACNAG"/>
<gene>
    <name evidence="2" type="ORF">GUITHDRAFT_160333</name>
</gene>
<proteinExistence type="predicted"/>
<evidence type="ECO:0000313" key="3">
    <source>
        <dbReference type="EnsemblProtists" id="EKX32173"/>
    </source>
</evidence>
<dbReference type="Pfam" id="PF00027">
    <property type="entry name" value="cNMP_binding"/>
    <property type="match status" value="1"/>
</dbReference>
<dbReference type="SUPFAM" id="SSF51206">
    <property type="entry name" value="cAMP-binding domain-like"/>
    <property type="match status" value="1"/>
</dbReference>
<reference evidence="2 4" key="1">
    <citation type="journal article" date="2012" name="Nature">
        <title>Algal genomes reveal evolutionary mosaicism and the fate of nucleomorphs.</title>
        <authorList>
            <consortium name="DOE Joint Genome Institute"/>
            <person name="Curtis B.A."/>
            <person name="Tanifuji G."/>
            <person name="Burki F."/>
            <person name="Gruber A."/>
            <person name="Irimia M."/>
            <person name="Maruyama S."/>
            <person name="Arias M.C."/>
            <person name="Ball S.G."/>
            <person name="Gile G.H."/>
            <person name="Hirakawa Y."/>
            <person name="Hopkins J.F."/>
            <person name="Kuo A."/>
            <person name="Rensing S.A."/>
            <person name="Schmutz J."/>
            <person name="Symeonidi A."/>
            <person name="Elias M."/>
            <person name="Eveleigh R.J."/>
            <person name="Herman E.K."/>
            <person name="Klute M.J."/>
            <person name="Nakayama T."/>
            <person name="Obornik M."/>
            <person name="Reyes-Prieto A."/>
            <person name="Armbrust E.V."/>
            <person name="Aves S.J."/>
            <person name="Beiko R.G."/>
            <person name="Coutinho P."/>
            <person name="Dacks J.B."/>
            <person name="Durnford D.G."/>
            <person name="Fast N.M."/>
            <person name="Green B.R."/>
            <person name="Grisdale C.J."/>
            <person name="Hempel F."/>
            <person name="Henrissat B."/>
            <person name="Hoppner M.P."/>
            <person name="Ishida K."/>
            <person name="Kim E."/>
            <person name="Koreny L."/>
            <person name="Kroth P.G."/>
            <person name="Liu Y."/>
            <person name="Malik S.B."/>
            <person name="Maier U.G."/>
            <person name="McRose D."/>
            <person name="Mock T."/>
            <person name="Neilson J.A."/>
            <person name="Onodera N.T."/>
            <person name="Poole A.M."/>
            <person name="Pritham E.J."/>
            <person name="Richards T.A."/>
            <person name="Rocap G."/>
            <person name="Roy S.W."/>
            <person name="Sarai C."/>
            <person name="Schaack S."/>
            <person name="Shirato S."/>
            <person name="Slamovits C.H."/>
            <person name="Spencer D.F."/>
            <person name="Suzuki S."/>
            <person name="Worden A.Z."/>
            <person name="Zauner S."/>
            <person name="Barry K."/>
            <person name="Bell C."/>
            <person name="Bharti A.K."/>
            <person name="Crow J.A."/>
            <person name="Grimwood J."/>
            <person name="Kramer R."/>
            <person name="Lindquist E."/>
            <person name="Lucas S."/>
            <person name="Salamov A."/>
            <person name="McFadden G.I."/>
            <person name="Lane C.E."/>
            <person name="Keeling P.J."/>
            <person name="Gray M.W."/>
            <person name="Grigoriev I.V."/>
            <person name="Archibald J.M."/>
        </authorList>
    </citation>
    <scope>NUCLEOTIDE SEQUENCE</scope>
    <source>
        <strain evidence="2 4">CCMP2712</strain>
    </source>
</reference>
<dbReference type="InterPro" id="IPR014710">
    <property type="entry name" value="RmlC-like_jellyroll"/>
</dbReference>
<keyword evidence="4" id="KW-1185">Reference proteome</keyword>
<dbReference type="RefSeq" id="XP_005819153.1">
    <property type="nucleotide sequence ID" value="XM_005819096.1"/>
</dbReference>
<feature type="domain" description="Cyclic nucleotide-binding" evidence="1">
    <location>
        <begin position="21"/>
        <end position="133"/>
    </location>
</feature>
<name>L1I7E3_GUITC</name>
<organism evidence="2">
    <name type="scientific">Guillardia theta (strain CCMP2712)</name>
    <name type="common">Cryptophyte</name>
    <dbReference type="NCBI Taxonomy" id="905079"/>
    <lineage>
        <taxon>Eukaryota</taxon>
        <taxon>Cryptophyceae</taxon>
        <taxon>Pyrenomonadales</taxon>
        <taxon>Geminigeraceae</taxon>
        <taxon>Guillardia</taxon>
    </lineage>
</organism>
<dbReference type="AlphaFoldDB" id="L1I7E3"/>
<sequence length="430" mass="48209">MGINNRDEQDEAIRLLRQSSMFHACSESTLRKLAQDMSKEEFSKGQTILEQGWPQSRAFFIADGQIRRERVVNDQSHQVVDMFGNTEPDKFGNRKIAIGALHVLHEEPAFANAKAMSNGYMYSLPATVLKKHLESPQFSTEVVQSLAVEVRRQANQVRWLMRTPLLEQRPKKTNVIAVTIAASIESFYRSGLNAAMNARLSGHWGKLFPNMHIQCPARILYINGFKGLRQYMDYKVKPEEFSNPTAVRLGMSFAPGILMTPLSSVLEASNAGHMNPEPITTRWMRGISWRLVREVIFGLGLNQMSDYWEERIPQSIVQSEALRTAFGSMISGVLSGYLSHIPHNLSTLKLMTPSKTYMQHLESLVSQSESRIPTSFSPGTRKAMATFAAIAFPRAVLIRTAQIVGSFIILNGTINALKYAELPTSIPTAF</sequence>
<protein>
    <recommendedName>
        <fullName evidence="1">Cyclic nucleotide-binding domain-containing protein</fullName>
    </recommendedName>
</protein>
<dbReference type="PROSITE" id="PS50042">
    <property type="entry name" value="CNMP_BINDING_3"/>
    <property type="match status" value="1"/>
</dbReference>
<dbReference type="InterPro" id="IPR018490">
    <property type="entry name" value="cNMP-bd_dom_sf"/>
</dbReference>
<dbReference type="CDD" id="cd00038">
    <property type="entry name" value="CAP_ED"/>
    <property type="match status" value="1"/>
</dbReference>
<dbReference type="HOGENOM" id="CLU_774979_0_0_1"/>
<dbReference type="KEGG" id="gtt:GUITHDRAFT_160333"/>
<dbReference type="eggNOG" id="ENOG502QSTD">
    <property type="taxonomic scope" value="Eukaryota"/>
</dbReference>
<reference evidence="4" key="2">
    <citation type="submission" date="2012-11" db="EMBL/GenBank/DDBJ databases">
        <authorList>
            <person name="Kuo A."/>
            <person name="Curtis B.A."/>
            <person name="Tanifuji G."/>
            <person name="Burki F."/>
            <person name="Gruber A."/>
            <person name="Irimia M."/>
            <person name="Maruyama S."/>
            <person name="Arias M.C."/>
            <person name="Ball S.G."/>
            <person name="Gile G.H."/>
            <person name="Hirakawa Y."/>
            <person name="Hopkins J.F."/>
            <person name="Rensing S.A."/>
            <person name="Schmutz J."/>
            <person name="Symeonidi A."/>
            <person name="Elias M."/>
            <person name="Eveleigh R.J."/>
            <person name="Herman E.K."/>
            <person name="Klute M.J."/>
            <person name="Nakayama T."/>
            <person name="Obornik M."/>
            <person name="Reyes-Prieto A."/>
            <person name="Armbrust E.V."/>
            <person name="Aves S.J."/>
            <person name="Beiko R.G."/>
            <person name="Coutinho P."/>
            <person name="Dacks J.B."/>
            <person name="Durnford D.G."/>
            <person name="Fast N.M."/>
            <person name="Green B.R."/>
            <person name="Grisdale C."/>
            <person name="Hempe F."/>
            <person name="Henrissat B."/>
            <person name="Hoppner M.P."/>
            <person name="Ishida K.-I."/>
            <person name="Kim E."/>
            <person name="Koreny L."/>
            <person name="Kroth P.G."/>
            <person name="Liu Y."/>
            <person name="Malik S.-B."/>
            <person name="Maier U.G."/>
            <person name="McRose D."/>
            <person name="Mock T."/>
            <person name="Neilson J.A."/>
            <person name="Onodera N.T."/>
            <person name="Poole A.M."/>
            <person name="Pritham E.J."/>
            <person name="Richards T.A."/>
            <person name="Rocap G."/>
            <person name="Roy S.W."/>
            <person name="Sarai C."/>
            <person name="Schaack S."/>
            <person name="Shirato S."/>
            <person name="Slamovits C.H."/>
            <person name="Spencer D.F."/>
            <person name="Suzuki S."/>
            <person name="Worden A.Z."/>
            <person name="Zauner S."/>
            <person name="Barry K."/>
            <person name="Bell C."/>
            <person name="Bharti A.K."/>
            <person name="Crow J.A."/>
            <person name="Grimwood J."/>
            <person name="Kramer R."/>
            <person name="Lindquist E."/>
            <person name="Lucas S."/>
            <person name="Salamov A."/>
            <person name="McFadden G.I."/>
            <person name="Lane C.E."/>
            <person name="Keeling P.J."/>
            <person name="Gray M.W."/>
            <person name="Grigoriev I.V."/>
            <person name="Archibald J.M."/>
        </authorList>
    </citation>
    <scope>NUCLEOTIDE SEQUENCE</scope>
    <source>
        <strain evidence="4">CCMP2712</strain>
    </source>
</reference>
<evidence type="ECO:0000313" key="2">
    <source>
        <dbReference type="EMBL" id="EKX32173.1"/>
    </source>
</evidence>
<dbReference type="OrthoDB" id="58719at2759"/>
<dbReference type="Proteomes" id="UP000011087">
    <property type="component" value="Unassembled WGS sequence"/>
</dbReference>